<dbReference type="RefSeq" id="WP_156940311.1">
    <property type="nucleotide sequence ID" value="NZ_JAUSUY010000014.1"/>
</dbReference>
<evidence type="ECO:0000313" key="3">
    <source>
        <dbReference type="Proteomes" id="UP001248709"/>
    </source>
</evidence>
<dbReference type="Proteomes" id="UP001248709">
    <property type="component" value="Unassembled WGS sequence"/>
</dbReference>
<accession>A0ABU3HAC9</accession>
<feature type="compositionally biased region" description="Basic residues" evidence="1">
    <location>
        <begin position="21"/>
        <end position="31"/>
    </location>
</feature>
<evidence type="ECO:0000256" key="1">
    <source>
        <dbReference type="SAM" id="MobiDB-lite"/>
    </source>
</evidence>
<sequence>MSRSVKKSPVWNDHHTPGTRWSKRQASKAVRRFTDTVQNGKWYRSAIEEDKLKRR</sequence>
<keyword evidence="3" id="KW-1185">Reference proteome</keyword>
<evidence type="ECO:0000313" key="2">
    <source>
        <dbReference type="EMBL" id="MDT3427782.1"/>
    </source>
</evidence>
<feature type="region of interest" description="Disordered" evidence="1">
    <location>
        <begin position="1"/>
        <end position="33"/>
    </location>
</feature>
<evidence type="ECO:0008006" key="4">
    <source>
        <dbReference type="Google" id="ProtNLM"/>
    </source>
</evidence>
<proteinExistence type="predicted"/>
<name>A0ABU3HAC9_9BACL</name>
<gene>
    <name evidence="2" type="ORF">J2Z22_003358</name>
</gene>
<organism evidence="2 3">
    <name type="scientific">Paenibacillus forsythiae</name>
    <dbReference type="NCBI Taxonomy" id="365616"/>
    <lineage>
        <taxon>Bacteria</taxon>
        <taxon>Bacillati</taxon>
        <taxon>Bacillota</taxon>
        <taxon>Bacilli</taxon>
        <taxon>Bacillales</taxon>
        <taxon>Paenibacillaceae</taxon>
        <taxon>Paenibacillus</taxon>
    </lineage>
</organism>
<dbReference type="EMBL" id="JAUSUY010000014">
    <property type="protein sequence ID" value="MDT3427782.1"/>
    <property type="molecule type" value="Genomic_DNA"/>
</dbReference>
<reference evidence="2 3" key="1">
    <citation type="submission" date="2023-07" db="EMBL/GenBank/DDBJ databases">
        <title>Genomic Encyclopedia of Type Strains, Phase IV (KMG-IV): sequencing the most valuable type-strain genomes for metagenomic binning, comparative biology and taxonomic classification.</title>
        <authorList>
            <person name="Goeker M."/>
        </authorList>
    </citation>
    <scope>NUCLEOTIDE SEQUENCE [LARGE SCALE GENOMIC DNA]</scope>
    <source>
        <strain evidence="2 3">T98</strain>
    </source>
</reference>
<protein>
    <recommendedName>
        <fullName evidence="4">DUF2188 domain-containing protein</fullName>
    </recommendedName>
</protein>
<comment type="caution">
    <text evidence="2">The sequence shown here is derived from an EMBL/GenBank/DDBJ whole genome shotgun (WGS) entry which is preliminary data.</text>
</comment>